<proteinExistence type="predicted"/>
<name>A0A7C8ZWG4_OPUST</name>
<dbReference type="EMBL" id="GISG01174042">
    <property type="protein sequence ID" value="MBA4652297.1"/>
    <property type="molecule type" value="Transcribed_RNA"/>
</dbReference>
<feature type="region of interest" description="Disordered" evidence="1">
    <location>
        <begin position="35"/>
        <end position="91"/>
    </location>
</feature>
<accession>A0A7C8ZWG4</accession>
<reference evidence="2" key="2">
    <citation type="submission" date="2020-07" db="EMBL/GenBank/DDBJ databases">
        <authorList>
            <person name="Vera ALvarez R."/>
            <person name="Arias-Moreno D.M."/>
            <person name="Jimenez-Jacinto V."/>
            <person name="Jimenez-Bremont J.F."/>
            <person name="Swaminathan K."/>
            <person name="Moose S.P."/>
            <person name="Guerrero-Gonzalez M.L."/>
            <person name="Marino-Ramirez L."/>
            <person name="Landsman D."/>
            <person name="Rodriguez-Kessler M."/>
            <person name="Delgado-Sanchez P."/>
        </authorList>
    </citation>
    <scope>NUCLEOTIDE SEQUENCE</scope>
    <source>
        <tissue evidence="2">Cladode</tissue>
    </source>
</reference>
<dbReference type="AlphaFoldDB" id="A0A7C8ZWG4"/>
<evidence type="ECO:0000313" key="2">
    <source>
        <dbReference type="EMBL" id="MBA4652297.1"/>
    </source>
</evidence>
<reference evidence="2" key="1">
    <citation type="journal article" date="2013" name="J. Plant Res.">
        <title>Effect of fungi and light on seed germination of three Opuntia species from semiarid lands of central Mexico.</title>
        <authorList>
            <person name="Delgado-Sanchez P."/>
            <person name="Jimenez-Bremont J.F."/>
            <person name="Guerrero-Gonzalez Mde L."/>
            <person name="Flores J."/>
        </authorList>
    </citation>
    <scope>NUCLEOTIDE SEQUENCE</scope>
    <source>
        <tissue evidence="2">Cladode</tissue>
    </source>
</reference>
<evidence type="ECO:0000256" key="1">
    <source>
        <dbReference type="SAM" id="MobiDB-lite"/>
    </source>
</evidence>
<protein>
    <submittedName>
        <fullName evidence="2">Uncharacterized protein</fullName>
    </submittedName>
</protein>
<organism evidence="2">
    <name type="scientific">Opuntia streptacantha</name>
    <name type="common">Prickly pear cactus</name>
    <name type="synonym">Opuntia cardona</name>
    <dbReference type="NCBI Taxonomy" id="393608"/>
    <lineage>
        <taxon>Eukaryota</taxon>
        <taxon>Viridiplantae</taxon>
        <taxon>Streptophyta</taxon>
        <taxon>Embryophyta</taxon>
        <taxon>Tracheophyta</taxon>
        <taxon>Spermatophyta</taxon>
        <taxon>Magnoliopsida</taxon>
        <taxon>eudicotyledons</taxon>
        <taxon>Gunneridae</taxon>
        <taxon>Pentapetalae</taxon>
        <taxon>Caryophyllales</taxon>
        <taxon>Cactineae</taxon>
        <taxon>Cactaceae</taxon>
        <taxon>Opuntioideae</taxon>
        <taxon>Opuntia</taxon>
    </lineage>
</organism>
<sequence length="126" mass="13916">MLKLLVMAMLHPQVNYSSSLFLNKNEVISKIKQVPQTRVQEGQKEEKKLHATGQAKQHDEHQGVVGAELASQGRAGDGQPLPGRRPVASHNGQPSPLPLLCVFAASLLFLFNVLSWDFFGGLLREY</sequence>